<proteinExistence type="predicted"/>
<gene>
    <name evidence="1" type="ORF">L6452_27468</name>
</gene>
<dbReference type="EMBL" id="CM042055">
    <property type="protein sequence ID" value="KAI3701953.1"/>
    <property type="molecule type" value="Genomic_DNA"/>
</dbReference>
<accession>A0ACB8ZWD3</accession>
<reference evidence="1 2" key="2">
    <citation type="journal article" date="2022" name="Mol. Ecol. Resour.">
        <title>The genomes of chicory, endive, great burdock and yacon provide insights into Asteraceae paleo-polyploidization history and plant inulin production.</title>
        <authorList>
            <person name="Fan W."/>
            <person name="Wang S."/>
            <person name="Wang H."/>
            <person name="Wang A."/>
            <person name="Jiang F."/>
            <person name="Liu H."/>
            <person name="Zhao H."/>
            <person name="Xu D."/>
            <person name="Zhang Y."/>
        </authorList>
    </citation>
    <scope>NUCLEOTIDE SEQUENCE [LARGE SCALE GENOMIC DNA]</scope>
    <source>
        <strain evidence="2">cv. Niubang</strain>
    </source>
</reference>
<evidence type="ECO:0000313" key="1">
    <source>
        <dbReference type="EMBL" id="KAI3701953.1"/>
    </source>
</evidence>
<keyword evidence="2" id="KW-1185">Reference proteome</keyword>
<evidence type="ECO:0000313" key="2">
    <source>
        <dbReference type="Proteomes" id="UP001055879"/>
    </source>
</evidence>
<name>A0ACB8ZWD3_ARCLA</name>
<reference evidence="2" key="1">
    <citation type="journal article" date="2022" name="Mol. Ecol. Resour.">
        <title>The genomes of chicory, endive, great burdock and yacon provide insights into Asteraceae palaeo-polyploidization history and plant inulin production.</title>
        <authorList>
            <person name="Fan W."/>
            <person name="Wang S."/>
            <person name="Wang H."/>
            <person name="Wang A."/>
            <person name="Jiang F."/>
            <person name="Liu H."/>
            <person name="Zhao H."/>
            <person name="Xu D."/>
            <person name="Zhang Y."/>
        </authorList>
    </citation>
    <scope>NUCLEOTIDE SEQUENCE [LARGE SCALE GENOMIC DNA]</scope>
    <source>
        <strain evidence="2">cv. Niubang</strain>
    </source>
</reference>
<dbReference type="Proteomes" id="UP001055879">
    <property type="component" value="Linkage Group LG09"/>
</dbReference>
<comment type="caution">
    <text evidence="1">The sequence shown here is derived from an EMBL/GenBank/DDBJ whole genome shotgun (WGS) entry which is preliminary data.</text>
</comment>
<protein>
    <submittedName>
        <fullName evidence="1">Uncharacterized protein</fullName>
    </submittedName>
</protein>
<organism evidence="1 2">
    <name type="scientific">Arctium lappa</name>
    <name type="common">Greater burdock</name>
    <name type="synonym">Lappa major</name>
    <dbReference type="NCBI Taxonomy" id="4217"/>
    <lineage>
        <taxon>Eukaryota</taxon>
        <taxon>Viridiplantae</taxon>
        <taxon>Streptophyta</taxon>
        <taxon>Embryophyta</taxon>
        <taxon>Tracheophyta</taxon>
        <taxon>Spermatophyta</taxon>
        <taxon>Magnoliopsida</taxon>
        <taxon>eudicotyledons</taxon>
        <taxon>Gunneridae</taxon>
        <taxon>Pentapetalae</taxon>
        <taxon>asterids</taxon>
        <taxon>campanulids</taxon>
        <taxon>Asterales</taxon>
        <taxon>Asteraceae</taxon>
        <taxon>Carduoideae</taxon>
        <taxon>Cardueae</taxon>
        <taxon>Arctiinae</taxon>
        <taxon>Arctium</taxon>
    </lineage>
</organism>
<sequence>MSFNSVVPENQRPCGTLRPIPELIDGFPAMPKLGDSSGTDAIFPDILKLQDPVTHPRSKSFSAVKGLLKKRQQGSPSMNSEDSVTTTCLDGGFDEYSYIEGGREVHLLNLFK</sequence>